<dbReference type="KEGG" id="pmai:CF386_11945"/>
<dbReference type="EMBL" id="CP022356">
    <property type="protein sequence ID" value="ASK79747.1"/>
    <property type="molecule type" value="Genomic_DNA"/>
</dbReference>
<accession>A0A220VHA9</accession>
<dbReference type="InterPro" id="IPR042208">
    <property type="entry name" value="D-ser_dehydrat-like_sf"/>
</dbReference>
<gene>
    <name evidence="4" type="ORF">CF386_11945</name>
</gene>
<evidence type="ECO:0000313" key="4">
    <source>
        <dbReference type="EMBL" id="ASK79747.1"/>
    </source>
</evidence>
<proteinExistence type="inferred from homology"/>
<dbReference type="GO" id="GO:0008721">
    <property type="term" value="F:D-serine ammonia-lyase activity"/>
    <property type="evidence" value="ECO:0007669"/>
    <property type="project" value="TreeGrafter"/>
</dbReference>
<organism evidence="4 5">
    <name type="scientific">Paraphotobacterium marinum</name>
    <dbReference type="NCBI Taxonomy" id="1755811"/>
    <lineage>
        <taxon>Bacteria</taxon>
        <taxon>Pseudomonadati</taxon>
        <taxon>Pseudomonadota</taxon>
        <taxon>Gammaproteobacteria</taxon>
        <taxon>Vibrionales</taxon>
        <taxon>Vibrionaceae</taxon>
        <taxon>Paraphotobacterium</taxon>
    </lineage>
</organism>
<dbReference type="CDD" id="cd06819">
    <property type="entry name" value="PLPDE_III_LS_D-TA"/>
    <property type="match status" value="1"/>
</dbReference>
<evidence type="ECO:0000259" key="3">
    <source>
        <dbReference type="SMART" id="SM01119"/>
    </source>
</evidence>
<reference evidence="4 5" key="1">
    <citation type="journal article" date="2016" name="Int. J. Syst. Evol. Microbiol.">
        <title>Paraphotobacterium marinum gen. nov., sp. nov., a member of the family Vibrionaceae, isolated from surface seawater.</title>
        <authorList>
            <person name="Huang Z."/>
            <person name="Dong C."/>
            <person name="Shao Z."/>
        </authorList>
    </citation>
    <scope>NUCLEOTIDE SEQUENCE [LARGE SCALE GENOMIC DNA]</scope>
    <source>
        <strain evidence="4 5">NSCS20N07D</strain>
    </source>
</reference>
<evidence type="ECO:0000256" key="1">
    <source>
        <dbReference type="ARBA" id="ARBA00005323"/>
    </source>
</evidence>
<dbReference type="AlphaFoldDB" id="A0A220VHA9"/>
<dbReference type="RefSeq" id="WP_089074655.1">
    <property type="nucleotide sequence ID" value="NZ_CBCSAM010000003.1"/>
</dbReference>
<dbReference type="Pfam" id="PF14031">
    <property type="entry name" value="D-ser_dehydrat"/>
    <property type="match status" value="1"/>
</dbReference>
<dbReference type="Proteomes" id="UP000242175">
    <property type="component" value="Chromosome small"/>
</dbReference>
<dbReference type="InterPro" id="IPR026956">
    <property type="entry name" value="D-ser_dehydrat-like_dom"/>
</dbReference>
<protein>
    <submittedName>
        <fullName evidence="4">Threonine aldolase</fullName>
    </submittedName>
</protein>
<dbReference type="SUPFAM" id="SSF51419">
    <property type="entry name" value="PLP-binding barrel"/>
    <property type="match status" value="1"/>
</dbReference>
<comment type="similarity">
    <text evidence="1">Belongs to the DSD1 family.</text>
</comment>
<dbReference type="PANTHER" id="PTHR28004:SF2">
    <property type="entry name" value="D-SERINE DEHYDRATASE"/>
    <property type="match status" value="1"/>
</dbReference>
<feature type="domain" description="D-serine dehydratase-like" evidence="3">
    <location>
        <begin position="258"/>
        <end position="346"/>
    </location>
</feature>
<dbReference type="SMART" id="SM01119">
    <property type="entry name" value="D-ser_dehydrat"/>
    <property type="match status" value="1"/>
</dbReference>
<name>A0A220VHA9_9GAMM</name>
<keyword evidence="2" id="KW-0456">Lyase</keyword>
<sequence>MIELDTPALIIRKSIMKDNLMKMQKYADSKNINLRPHTKAHKTPYLANMQIELGASGICVSKLSEAEIMAEHGIKDILITTPIASSVKFKRLVELQKNFPSLVLYQVVDSAYHVEQIDSFSKDKSVIINLVVEVEAGQKRCGLIPDENLKNLIDLINQKEHVNFCGIQAYSGHLQLVQNYESRLSEAAQALNPIKRFFKDYKIEKNEIIISGAGTGTFYASDNSFFSEIQCGSYIFMDKAYKEIMKPNDSDNINFGNSLMVLSTVISKPAHNRLVIDAGMKSLSIDHGMPSVFDLKGVTYRCGGDEHGILDIEDESMNLNIGDQVLLIPSHCDTTLNNFDDMYLLDDNDKIVKSLKISGRGCSQ</sequence>
<dbReference type="Pfam" id="PF01168">
    <property type="entry name" value="Ala_racemase_N"/>
    <property type="match status" value="1"/>
</dbReference>
<keyword evidence="5" id="KW-1185">Reference proteome</keyword>
<evidence type="ECO:0000313" key="5">
    <source>
        <dbReference type="Proteomes" id="UP000242175"/>
    </source>
</evidence>
<dbReference type="Gene3D" id="3.20.20.10">
    <property type="entry name" value="Alanine racemase"/>
    <property type="match status" value="1"/>
</dbReference>
<dbReference type="InterPro" id="IPR001608">
    <property type="entry name" value="Ala_racemase_N"/>
</dbReference>
<dbReference type="InterPro" id="IPR029066">
    <property type="entry name" value="PLP-binding_barrel"/>
</dbReference>
<dbReference type="GO" id="GO:0036088">
    <property type="term" value="P:D-serine catabolic process"/>
    <property type="evidence" value="ECO:0007669"/>
    <property type="project" value="TreeGrafter"/>
</dbReference>
<evidence type="ECO:0000256" key="2">
    <source>
        <dbReference type="ARBA" id="ARBA00023239"/>
    </source>
</evidence>
<dbReference type="InterPro" id="IPR051466">
    <property type="entry name" value="D-amino_acid_metab_enzyme"/>
</dbReference>
<dbReference type="OrthoDB" id="9772497at2"/>
<dbReference type="PANTHER" id="PTHR28004">
    <property type="entry name" value="ZGC:162816-RELATED"/>
    <property type="match status" value="1"/>
</dbReference>
<dbReference type="Gene3D" id="2.40.37.20">
    <property type="entry name" value="D-serine dehydratase-like domain"/>
    <property type="match status" value="1"/>
</dbReference>